<organism evidence="1">
    <name type="scientific">marine sediment metagenome</name>
    <dbReference type="NCBI Taxonomy" id="412755"/>
    <lineage>
        <taxon>unclassified sequences</taxon>
        <taxon>metagenomes</taxon>
        <taxon>ecological metagenomes</taxon>
    </lineage>
</organism>
<accession>A0A0F9AJZ0</accession>
<proteinExistence type="predicted"/>
<reference evidence="1" key="1">
    <citation type="journal article" date="2015" name="Nature">
        <title>Complex archaea that bridge the gap between prokaryotes and eukaryotes.</title>
        <authorList>
            <person name="Spang A."/>
            <person name="Saw J.H."/>
            <person name="Jorgensen S.L."/>
            <person name="Zaremba-Niedzwiedzka K."/>
            <person name="Martijn J."/>
            <person name="Lind A.E."/>
            <person name="van Eijk R."/>
            <person name="Schleper C."/>
            <person name="Guy L."/>
            <person name="Ettema T.J."/>
        </authorList>
    </citation>
    <scope>NUCLEOTIDE SEQUENCE</scope>
</reference>
<feature type="non-terminal residue" evidence="1">
    <location>
        <position position="430"/>
    </location>
</feature>
<comment type="caution">
    <text evidence="1">The sequence shown here is derived from an EMBL/GenBank/DDBJ whole genome shotgun (WGS) entry which is preliminary data.</text>
</comment>
<gene>
    <name evidence="1" type="ORF">LCGC14_2561360</name>
</gene>
<evidence type="ECO:0000313" key="1">
    <source>
        <dbReference type="EMBL" id="KKL09889.1"/>
    </source>
</evidence>
<dbReference type="AlphaFoldDB" id="A0A0F9AJZ0"/>
<dbReference type="EMBL" id="LAZR01042287">
    <property type="protein sequence ID" value="KKL09889.1"/>
    <property type="molecule type" value="Genomic_DNA"/>
</dbReference>
<protein>
    <submittedName>
        <fullName evidence="1">Uncharacterized protein</fullName>
    </submittedName>
</protein>
<name>A0A0F9AJZ0_9ZZZZ</name>
<sequence length="430" mass="46210">MSTRSETNQLFSMGIVPGKHIWANTNVSTGDGSEAWPYRLLSEAAADIRNGLGDAIVMTSSPSTSWREAPVVIVQKTNFAIFWKAPSLGIAEPSGVGSDVANAVCEFIDPGGMTRISGIEFQCTTIAVHNLTVGQVVLFGGVTQTGANYINGMHRVQSTPSTTTFNCRITGGTLDAAQEPFLSDTGFGIGFVMPLVLDRCAEVYLSGVVFDAQLLSLGWSGLAITDAVGTVAGSKDIEVVGGKFKKAALGFQDIADVPGLVGAGGGMLVERVTFGPALLTPFNDHAINTGIGCLYLSHGQDFSITRCRVEYDSNSPNPFQGPEPWVPEGLVQWTSRNQPSLGLLYALNRHPIPTGKTGIQRDRIYKNWAENQESLGDRQFPKRNFFADITVIQDVTMDVDGFFVDREPQTIIGQEALSTQSDLIHERDVA</sequence>